<accession>A0ABQ9VWD9</accession>
<evidence type="ECO:0000313" key="2">
    <source>
        <dbReference type="Proteomes" id="UP001266305"/>
    </source>
</evidence>
<gene>
    <name evidence="1" type="ORF">P7K49_007938</name>
</gene>
<sequence length="109" mass="12320">MDFFFHGKYTEVKEEQDGQVLDCSCSQAREEAHEGPGRLPPAIPAPACSEAPHLDEEGQQRPWAAFRYKCQKPPCQAIELWVSVILESFHFTPVEGTTQKVLVLRPHKS</sequence>
<reference evidence="1 2" key="1">
    <citation type="submission" date="2023-05" db="EMBL/GenBank/DDBJ databases">
        <title>B98-5 Cell Line De Novo Hybrid Assembly: An Optical Mapping Approach.</title>
        <authorList>
            <person name="Kananen K."/>
            <person name="Auerbach J.A."/>
            <person name="Kautto E."/>
            <person name="Blachly J.S."/>
        </authorList>
    </citation>
    <scope>NUCLEOTIDE SEQUENCE [LARGE SCALE GENOMIC DNA]</scope>
    <source>
        <strain evidence="1">B95-8</strain>
        <tissue evidence="1">Cell line</tissue>
    </source>
</reference>
<protein>
    <submittedName>
        <fullName evidence="1">Uncharacterized protein</fullName>
    </submittedName>
</protein>
<comment type="caution">
    <text evidence="1">The sequence shown here is derived from an EMBL/GenBank/DDBJ whole genome shotgun (WGS) entry which is preliminary data.</text>
</comment>
<evidence type="ECO:0000313" key="1">
    <source>
        <dbReference type="EMBL" id="KAK2113672.1"/>
    </source>
</evidence>
<proteinExistence type="predicted"/>
<keyword evidence="2" id="KW-1185">Reference proteome</keyword>
<dbReference type="EMBL" id="JASSZA010000004">
    <property type="protein sequence ID" value="KAK2113672.1"/>
    <property type="molecule type" value="Genomic_DNA"/>
</dbReference>
<name>A0ABQ9VWD9_SAGOE</name>
<dbReference type="Proteomes" id="UP001266305">
    <property type="component" value="Unassembled WGS sequence"/>
</dbReference>
<organism evidence="1 2">
    <name type="scientific">Saguinus oedipus</name>
    <name type="common">Cotton-top tamarin</name>
    <name type="synonym">Oedipomidas oedipus</name>
    <dbReference type="NCBI Taxonomy" id="9490"/>
    <lineage>
        <taxon>Eukaryota</taxon>
        <taxon>Metazoa</taxon>
        <taxon>Chordata</taxon>
        <taxon>Craniata</taxon>
        <taxon>Vertebrata</taxon>
        <taxon>Euteleostomi</taxon>
        <taxon>Mammalia</taxon>
        <taxon>Eutheria</taxon>
        <taxon>Euarchontoglires</taxon>
        <taxon>Primates</taxon>
        <taxon>Haplorrhini</taxon>
        <taxon>Platyrrhini</taxon>
        <taxon>Cebidae</taxon>
        <taxon>Callitrichinae</taxon>
        <taxon>Saguinus</taxon>
    </lineage>
</organism>